<gene>
    <name evidence="1" type="ORF">NPIL_558021</name>
</gene>
<dbReference type="EMBL" id="BMAW01031110">
    <property type="protein sequence ID" value="GFU19675.1"/>
    <property type="molecule type" value="Genomic_DNA"/>
</dbReference>
<dbReference type="Proteomes" id="UP000887013">
    <property type="component" value="Unassembled WGS sequence"/>
</dbReference>
<dbReference type="PROSITE" id="PS51257">
    <property type="entry name" value="PROKAR_LIPOPROTEIN"/>
    <property type="match status" value="1"/>
</dbReference>
<name>A0A8X6QHY0_NEPPI</name>
<proteinExistence type="predicted"/>
<keyword evidence="2" id="KW-1185">Reference proteome</keyword>
<evidence type="ECO:0000313" key="1">
    <source>
        <dbReference type="EMBL" id="GFU19675.1"/>
    </source>
</evidence>
<sequence length="81" mass="9049">MRIHLGSSLTWYSNDQILLPPADVPTTGQSSGLSCNARVTCMMGQTLVCKSYVQQAHLKGESDYHSSTNQSKWHVFVFLLF</sequence>
<reference evidence="1" key="1">
    <citation type="submission" date="2020-08" db="EMBL/GenBank/DDBJ databases">
        <title>Multicomponent nature underlies the extraordinary mechanical properties of spider dragline silk.</title>
        <authorList>
            <person name="Kono N."/>
            <person name="Nakamura H."/>
            <person name="Mori M."/>
            <person name="Yoshida Y."/>
            <person name="Ohtoshi R."/>
            <person name="Malay A.D."/>
            <person name="Moran D.A.P."/>
            <person name="Tomita M."/>
            <person name="Numata K."/>
            <person name="Arakawa K."/>
        </authorList>
    </citation>
    <scope>NUCLEOTIDE SEQUENCE</scope>
</reference>
<protein>
    <submittedName>
        <fullName evidence="1">Uncharacterized protein</fullName>
    </submittedName>
</protein>
<evidence type="ECO:0000313" key="2">
    <source>
        <dbReference type="Proteomes" id="UP000887013"/>
    </source>
</evidence>
<accession>A0A8X6QHY0</accession>
<organism evidence="1 2">
    <name type="scientific">Nephila pilipes</name>
    <name type="common">Giant wood spider</name>
    <name type="synonym">Nephila maculata</name>
    <dbReference type="NCBI Taxonomy" id="299642"/>
    <lineage>
        <taxon>Eukaryota</taxon>
        <taxon>Metazoa</taxon>
        <taxon>Ecdysozoa</taxon>
        <taxon>Arthropoda</taxon>
        <taxon>Chelicerata</taxon>
        <taxon>Arachnida</taxon>
        <taxon>Araneae</taxon>
        <taxon>Araneomorphae</taxon>
        <taxon>Entelegynae</taxon>
        <taxon>Araneoidea</taxon>
        <taxon>Nephilidae</taxon>
        <taxon>Nephila</taxon>
    </lineage>
</organism>
<comment type="caution">
    <text evidence="1">The sequence shown here is derived from an EMBL/GenBank/DDBJ whole genome shotgun (WGS) entry which is preliminary data.</text>
</comment>
<dbReference type="AlphaFoldDB" id="A0A8X6QHY0"/>